<dbReference type="GO" id="GO:0003995">
    <property type="term" value="F:acyl-CoA dehydrogenase activity"/>
    <property type="evidence" value="ECO:0007669"/>
    <property type="project" value="TreeGrafter"/>
</dbReference>
<feature type="domain" description="Acyl-CoA dehydrogenase/oxidase C-terminal" evidence="2">
    <location>
        <begin position="1"/>
        <end position="132"/>
    </location>
</feature>
<feature type="non-terminal residue" evidence="3">
    <location>
        <position position="1"/>
    </location>
</feature>
<reference evidence="3" key="1">
    <citation type="journal article" date="2014" name="Front. Microbiol.">
        <title>High frequency of phylogenetically diverse reductive dehalogenase-homologous genes in deep subseafloor sedimentary metagenomes.</title>
        <authorList>
            <person name="Kawai M."/>
            <person name="Futagami T."/>
            <person name="Toyoda A."/>
            <person name="Takaki Y."/>
            <person name="Nishi S."/>
            <person name="Hori S."/>
            <person name="Arai W."/>
            <person name="Tsubouchi T."/>
            <person name="Morono Y."/>
            <person name="Uchiyama I."/>
            <person name="Ito T."/>
            <person name="Fujiyama A."/>
            <person name="Inagaki F."/>
            <person name="Takami H."/>
        </authorList>
    </citation>
    <scope>NUCLEOTIDE SEQUENCE</scope>
    <source>
        <strain evidence="3">Expedition CK06-06</strain>
    </source>
</reference>
<dbReference type="EMBL" id="BARS01028276">
    <property type="protein sequence ID" value="GAG06535.1"/>
    <property type="molecule type" value="Genomic_DNA"/>
</dbReference>
<accession>X0ULP3</accession>
<comment type="caution">
    <text evidence="3">The sequence shown here is derived from an EMBL/GenBank/DDBJ whole genome shotgun (WGS) entry which is preliminary data.</text>
</comment>
<protein>
    <recommendedName>
        <fullName evidence="2">Acyl-CoA dehydrogenase/oxidase C-terminal domain-containing protein</fullName>
    </recommendedName>
</protein>
<dbReference type="PANTHER" id="PTHR43884:SF37">
    <property type="entry name" value="ACYL-COA DEHYDROGENASE"/>
    <property type="match status" value="1"/>
</dbReference>
<dbReference type="Pfam" id="PF00441">
    <property type="entry name" value="Acyl-CoA_dh_1"/>
    <property type="match status" value="1"/>
</dbReference>
<evidence type="ECO:0000256" key="1">
    <source>
        <dbReference type="ARBA" id="ARBA00022630"/>
    </source>
</evidence>
<dbReference type="SUPFAM" id="SSF47203">
    <property type="entry name" value="Acyl-CoA dehydrogenase C-terminal domain-like"/>
    <property type="match status" value="1"/>
</dbReference>
<evidence type="ECO:0000313" key="3">
    <source>
        <dbReference type="EMBL" id="GAG06535.1"/>
    </source>
</evidence>
<gene>
    <name evidence="3" type="ORF">S01H1_44330</name>
</gene>
<evidence type="ECO:0000259" key="2">
    <source>
        <dbReference type="Pfam" id="PF00441"/>
    </source>
</evidence>
<name>X0ULP3_9ZZZZ</name>
<dbReference type="Gene3D" id="1.20.140.10">
    <property type="entry name" value="Butyryl-CoA Dehydrogenase, subunit A, domain 3"/>
    <property type="match status" value="1"/>
</dbReference>
<organism evidence="3">
    <name type="scientific">marine sediment metagenome</name>
    <dbReference type="NCBI Taxonomy" id="412755"/>
    <lineage>
        <taxon>unclassified sequences</taxon>
        <taxon>metagenomes</taxon>
        <taxon>ecological metagenomes</taxon>
    </lineage>
</organism>
<keyword evidence="1" id="KW-0285">Flavoprotein</keyword>
<dbReference type="AlphaFoldDB" id="X0ULP3"/>
<dbReference type="InterPro" id="IPR009075">
    <property type="entry name" value="AcylCo_DH/oxidase_C"/>
</dbReference>
<dbReference type="PANTHER" id="PTHR43884">
    <property type="entry name" value="ACYL-COA DEHYDROGENASE"/>
    <property type="match status" value="1"/>
</dbReference>
<proteinExistence type="predicted"/>
<sequence>AQRALDYGMDYIKERKAFGQELAKFQGIQFDLADMAAHHEAIKQLIYKTAWMLDQKYQHETFTPLEVSKYIAMCKYLAPHHALDVMRRTLYWMGAYGYTLECPLEMGLRGVMSYCIGAEGSQNIQKIVIARETLGRDWTSRR</sequence>
<dbReference type="InterPro" id="IPR036250">
    <property type="entry name" value="AcylCo_DH-like_C"/>
</dbReference>